<keyword evidence="5" id="KW-1133">Transmembrane helix</keyword>
<dbReference type="InterPro" id="IPR013783">
    <property type="entry name" value="Ig-like_fold"/>
</dbReference>
<organism evidence="8 9">
    <name type="scientific">Eleginops maclovinus</name>
    <name type="common">Patagonian blennie</name>
    <name type="synonym">Eleginus maclovinus</name>
    <dbReference type="NCBI Taxonomy" id="56733"/>
    <lineage>
        <taxon>Eukaryota</taxon>
        <taxon>Metazoa</taxon>
        <taxon>Chordata</taxon>
        <taxon>Craniata</taxon>
        <taxon>Vertebrata</taxon>
        <taxon>Euteleostomi</taxon>
        <taxon>Actinopterygii</taxon>
        <taxon>Neopterygii</taxon>
        <taxon>Teleostei</taxon>
        <taxon>Neoteleostei</taxon>
        <taxon>Acanthomorphata</taxon>
        <taxon>Eupercaria</taxon>
        <taxon>Perciformes</taxon>
        <taxon>Notothenioidei</taxon>
        <taxon>Eleginopidae</taxon>
        <taxon>Eleginops</taxon>
    </lineage>
</organism>
<dbReference type="EMBL" id="JAUZQC010000015">
    <property type="protein sequence ID" value="KAK5858615.1"/>
    <property type="molecule type" value="Genomic_DNA"/>
</dbReference>
<proteinExistence type="predicted"/>
<evidence type="ECO:0000259" key="7">
    <source>
        <dbReference type="PROSITE" id="PS50835"/>
    </source>
</evidence>
<dbReference type="InterPro" id="IPR036179">
    <property type="entry name" value="Ig-like_dom_sf"/>
</dbReference>
<dbReference type="PANTHER" id="PTHR12080:SF55">
    <property type="entry name" value="LYMPHOCYTE FUNCTION-ASSOCIATED ANTIGEN 3"/>
    <property type="match status" value="1"/>
</dbReference>
<dbReference type="InterPro" id="IPR007110">
    <property type="entry name" value="Ig-like_dom"/>
</dbReference>
<keyword evidence="3 5" id="KW-0472">Membrane</keyword>
<dbReference type="PANTHER" id="PTHR12080">
    <property type="entry name" value="SIGNALING LYMPHOCYTIC ACTIVATION MOLECULE"/>
    <property type="match status" value="1"/>
</dbReference>
<feature type="chain" id="PRO_5042869609" description="Ig-like domain-containing protein" evidence="6">
    <location>
        <begin position="23"/>
        <end position="318"/>
    </location>
</feature>
<dbReference type="Proteomes" id="UP001346869">
    <property type="component" value="Unassembled WGS sequence"/>
</dbReference>
<comment type="caution">
    <text evidence="8">The sequence shown here is derived from an EMBL/GenBank/DDBJ whole genome shotgun (WGS) entry which is preliminary data.</text>
</comment>
<keyword evidence="4" id="KW-0325">Glycoprotein</keyword>
<reference evidence="8 9" key="2">
    <citation type="journal article" date="2023" name="Mol. Biol. Evol.">
        <title>Genomics of Secondarily Temperate Adaptation in the Only Non-Antarctic Icefish.</title>
        <authorList>
            <person name="Rivera-Colon A.G."/>
            <person name="Rayamajhi N."/>
            <person name="Minhas B.F."/>
            <person name="Madrigal G."/>
            <person name="Bilyk K.T."/>
            <person name="Yoon V."/>
            <person name="Hune M."/>
            <person name="Gregory S."/>
            <person name="Cheng C.H.C."/>
            <person name="Catchen J.M."/>
        </authorList>
    </citation>
    <scope>NUCLEOTIDE SEQUENCE [LARGE SCALE GENOMIC DNA]</scope>
    <source>
        <strain evidence="8">JMC-PN-2008</strain>
    </source>
</reference>
<evidence type="ECO:0000313" key="8">
    <source>
        <dbReference type="EMBL" id="KAK5858615.1"/>
    </source>
</evidence>
<evidence type="ECO:0000256" key="4">
    <source>
        <dbReference type="ARBA" id="ARBA00023180"/>
    </source>
</evidence>
<dbReference type="AlphaFoldDB" id="A0AAN7XD95"/>
<feature type="signal peptide" evidence="6">
    <location>
        <begin position="1"/>
        <end position="22"/>
    </location>
</feature>
<feature type="transmembrane region" description="Helical" evidence="5">
    <location>
        <begin position="218"/>
        <end position="243"/>
    </location>
</feature>
<evidence type="ECO:0000313" key="9">
    <source>
        <dbReference type="Proteomes" id="UP001346869"/>
    </source>
</evidence>
<comment type="subcellular location">
    <subcellularLocation>
        <location evidence="1">Membrane</location>
    </subcellularLocation>
</comment>
<evidence type="ECO:0000256" key="1">
    <source>
        <dbReference type="ARBA" id="ARBA00004370"/>
    </source>
</evidence>
<dbReference type="PROSITE" id="PS50835">
    <property type="entry name" value="IG_LIKE"/>
    <property type="match status" value="1"/>
</dbReference>
<evidence type="ECO:0000256" key="3">
    <source>
        <dbReference type="ARBA" id="ARBA00023136"/>
    </source>
</evidence>
<feature type="domain" description="Ig-like" evidence="7">
    <location>
        <begin position="128"/>
        <end position="204"/>
    </location>
</feature>
<name>A0AAN7XD95_ELEMC</name>
<gene>
    <name evidence="8" type="ORF">PBY51_002742</name>
</gene>
<dbReference type="GO" id="GO:0016020">
    <property type="term" value="C:membrane"/>
    <property type="evidence" value="ECO:0007669"/>
    <property type="project" value="UniProtKB-SubCell"/>
</dbReference>
<sequence length="318" mass="34964">MVGGCQSCFLTYMSVLLLGCSLHDVEDSGDQVIHKTVGDTVELAFPLRTEKITSASWSYKGSKIANINGLIQNTRFNGRLEFNKSKLSLTLRELAVNDSGEFSFNFAKDTQKTIRITLHVHESITEEPVVNFNSTWHASNASCTVLLDCSATPIDNVSYQWTVENQTFDGSRLQYIISLKDGSTNFNCTISNHVRGMSTIREVNCRNVTSEQQEGGPVVLPMIVAVGCCLLVTVTVGVAVCVYCHKKSQAVGVDSNELTVYADINDVAIRDVPSPQKPCSLYETITNVPVQPAPHTVYAKIELGRLRKESVSPYQEIS</sequence>
<evidence type="ECO:0000256" key="6">
    <source>
        <dbReference type="SAM" id="SignalP"/>
    </source>
</evidence>
<dbReference type="SUPFAM" id="SSF48726">
    <property type="entry name" value="Immunoglobulin"/>
    <property type="match status" value="1"/>
</dbReference>
<evidence type="ECO:0000256" key="2">
    <source>
        <dbReference type="ARBA" id="ARBA00022729"/>
    </source>
</evidence>
<accession>A0AAN7XD95</accession>
<keyword evidence="9" id="KW-1185">Reference proteome</keyword>
<evidence type="ECO:0000256" key="5">
    <source>
        <dbReference type="SAM" id="Phobius"/>
    </source>
</evidence>
<dbReference type="InterPro" id="IPR015631">
    <property type="entry name" value="CD2/SLAM_rcpt"/>
</dbReference>
<dbReference type="Gene3D" id="2.60.40.10">
    <property type="entry name" value="Immunoglobulins"/>
    <property type="match status" value="2"/>
</dbReference>
<reference evidence="8 9" key="1">
    <citation type="journal article" date="2023" name="Genes (Basel)">
        <title>Chromosome-Level Genome Assembly and Circadian Gene Repertoire of the Patagonia Blennie Eleginops maclovinus-The Closest Ancestral Proxy of Antarctic Cryonotothenioids.</title>
        <authorList>
            <person name="Cheng C.C."/>
            <person name="Rivera-Colon A.G."/>
            <person name="Minhas B.F."/>
            <person name="Wilson L."/>
            <person name="Rayamajhi N."/>
            <person name="Vargas-Chacoff L."/>
            <person name="Catchen J.M."/>
        </authorList>
    </citation>
    <scope>NUCLEOTIDE SEQUENCE [LARGE SCALE GENOMIC DNA]</scope>
    <source>
        <strain evidence="8">JMC-PN-2008</strain>
    </source>
</reference>
<keyword evidence="5" id="KW-0812">Transmembrane</keyword>
<keyword evidence="2 6" id="KW-0732">Signal</keyword>
<protein>
    <recommendedName>
        <fullName evidence="7">Ig-like domain-containing protein</fullName>
    </recommendedName>
</protein>